<evidence type="ECO:0000256" key="2">
    <source>
        <dbReference type="ARBA" id="ARBA00023015"/>
    </source>
</evidence>
<dbReference type="SUPFAM" id="SSF88659">
    <property type="entry name" value="Sigma3 and sigma4 domains of RNA polymerase sigma factors"/>
    <property type="match status" value="1"/>
</dbReference>
<dbReference type="InterPro" id="IPR013249">
    <property type="entry name" value="RNA_pol_sigma70_r4_t2"/>
</dbReference>
<evidence type="ECO:0000256" key="3">
    <source>
        <dbReference type="ARBA" id="ARBA00023082"/>
    </source>
</evidence>
<reference evidence="8 9" key="1">
    <citation type="submission" date="2022-01" db="EMBL/GenBank/DDBJ databases">
        <title>Whole genome-based taxonomy of the Shewanellaceae.</title>
        <authorList>
            <person name="Martin-Rodriguez A.J."/>
        </authorList>
    </citation>
    <scope>NUCLEOTIDE SEQUENCE [LARGE SCALE GENOMIC DNA]</scope>
    <source>
        <strain evidence="8 9">DSM 21332</strain>
    </source>
</reference>
<dbReference type="Proteomes" id="UP001202831">
    <property type="component" value="Unassembled WGS sequence"/>
</dbReference>
<accession>A0ABT0N2Z4</accession>
<organism evidence="8 9">
    <name type="scientific">Shewanella corallii</name>
    <dbReference type="NCBI Taxonomy" id="560080"/>
    <lineage>
        <taxon>Bacteria</taxon>
        <taxon>Pseudomonadati</taxon>
        <taxon>Pseudomonadota</taxon>
        <taxon>Gammaproteobacteria</taxon>
        <taxon>Alteromonadales</taxon>
        <taxon>Shewanellaceae</taxon>
        <taxon>Shewanella</taxon>
    </lineage>
</organism>
<evidence type="ECO:0000313" key="9">
    <source>
        <dbReference type="Proteomes" id="UP001202831"/>
    </source>
</evidence>
<evidence type="ECO:0000259" key="6">
    <source>
        <dbReference type="Pfam" id="PF04542"/>
    </source>
</evidence>
<dbReference type="Gene3D" id="1.10.1740.10">
    <property type="match status" value="1"/>
</dbReference>
<dbReference type="InterPro" id="IPR036388">
    <property type="entry name" value="WH-like_DNA-bd_sf"/>
</dbReference>
<dbReference type="EMBL" id="JAKIKT010000001">
    <property type="protein sequence ID" value="MCL2912823.1"/>
    <property type="molecule type" value="Genomic_DNA"/>
</dbReference>
<dbReference type="RefSeq" id="WP_115135349.1">
    <property type="nucleotide sequence ID" value="NZ_JAKIKT010000001.1"/>
</dbReference>
<gene>
    <name evidence="8" type="primary">sigZ</name>
    <name evidence="8" type="ORF">L2725_03320</name>
</gene>
<dbReference type="InterPro" id="IPR007627">
    <property type="entry name" value="RNA_pol_sigma70_r2"/>
</dbReference>
<proteinExistence type="inferred from homology"/>
<dbReference type="Gene3D" id="1.10.10.10">
    <property type="entry name" value="Winged helix-like DNA-binding domain superfamily/Winged helix DNA-binding domain"/>
    <property type="match status" value="1"/>
</dbReference>
<dbReference type="InterPro" id="IPR013324">
    <property type="entry name" value="RNA_pol_sigma_r3/r4-like"/>
</dbReference>
<name>A0ABT0N2Z4_9GAMM</name>
<evidence type="ECO:0000259" key="7">
    <source>
        <dbReference type="Pfam" id="PF08281"/>
    </source>
</evidence>
<sequence>MEHHWQLHKAKLRSYLARHLNHDADTDDILQEVYIKAHTQWHTLKSQTSLSAWLHRIAYNTLMDHFRQSKPWDELPDSLESPDADETEMAHQQLSECLRPLMEELPEKYRVPLEMADLDGKNQQQVADELGLSLSGAKSRVQRGRILLKEKFTACCDIEVGRGGVTSFSPKKPGSQRC</sequence>
<evidence type="ECO:0000256" key="1">
    <source>
        <dbReference type="ARBA" id="ARBA00010641"/>
    </source>
</evidence>
<keyword evidence="9" id="KW-1185">Reference proteome</keyword>
<dbReference type="SUPFAM" id="SSF88946">
    <property type="entry name" value="Sigma2 domain of RNA polymerase sigma factors"/>
    <property type="match status" value="1"/>
</dbReference>
<evidence type="ECO:0000256" key="5">
    <source>
        <dbReference type="NCBIfam" id="TIGR02959"/>
    </source>
</evidence>
<comment type="caution">
    <text evidence="8">The sequence shown here is derived from an EMBL/GenBank/DDBJ whole genome shotgun (WGS) entry which is preliminary data.</text>
</comment>
<protein>
    <recommendedName>
        <fullName evidence="5">RNA polymerase sigma factor SigZ</fullName>
    </recommendedName>
</protein>
<feature type="domain" description="RNA polymerase sigma-70 region 2" evidence="6">
    <location>
        <begin position="7"/>
        <end position="69"/>
    </location>
</feature>
<dbReference type="PANTHER" id="PTHR43133">
    <property type="entry name" value="RNA POLYMERASE ECF-TYPE SIGMA FACTO"/>
    <property type="match status" value="1"/>
</dbReference>
<comment type="similarity">
    <text evidence="1">Belongs to the sigma-70 factor family. ECF subfamily.</text>
</comment>
<dbReference type="Pfam" id="PF08281">
    <property type="entry name" value="Sigma70_r4_2"/>
    <property type="match status" value="1"/>
</dbReference>
<keyword evidence="2" id="KW-0805">Transcription regulation</keyword>
<evidence type="ECO:0000313" key="8">
    <source>
        <dbReference type="EMBL" id="MCL2912823.1"/>
    </source>
</evidence>
<keyword evidence="3" id="KW-0731">Sigma factor</keyword>
<keyword evidence="4" id="KW-0804">Transcription</keyword>
<evidence type="ECO:0000256" key="4">
    <source>
        <dbReference type="ARBA" id="ARBA00023163"/>
    </source>
</evidence>
<feature type="domain" description="RNA polymerase sigma factor 70 region 4 type 2" evidence="7">
    <location>
        <begin position="96"/>
        <end position="145"/>
    </location>
</feature>
<dbReference type="InterPro" id="IPR039425">
    <property type="entry name" value="RNA_pol_sigma-70-like"/>
</dbReference>
<dbReference type="PANTHER" id="PTHR43133:SF62">
    <property type="entry name" value="RNA POLYMERASE SIGMA FACTOR SIGZ"/>
    <property type="match status" value="1"/>
</dbReference>
<dbReference type="CDD" id="cd06171">
    <property type="entry name" value="Sigma70_r4"/>
    <property type="match status" value="1"/>
</dbReference>
<dbReference type="Pfam" id="PF04542">
    <property type="entry name" value="Sigma70_r2"/>
    <property type="match status" value="1"/>
</dbReference>
<dbReference type="NCBIfam" id="TIGR02959">
    <property type="entry name" value="SigZ"/>
    <property type="match status" value="1"/>
</dbReference>
<dbReference type="InterPro" id="IPR014284">
    <property type="entry name" value="RNA_pol_sigma-70_dom"/>
</dbReference>
<dbReference type="NCBIfam" id="TIGR02937">
    <property type="entry name" value="sigma70-ECF"/>
    <property type="match status" value="1"/>
</dbReference>
<dbReference type="InterPro" id="IPR013325">
    <property type="entry name" value="RNA_pol_sigma_r2"/>
</dbReference>
<dbReference type="InterPro" id="IPR014304">
    <property type="entry name" value="RNA_pol_sigma-Z"/>
</dbReference>